<evidence type="ECO:0000256" key="6">
    <source>
        <dbReference type="ARBA" id="ARBA00037236"/>
    </source>
</evidence>
<accession>A0A8D0TG87</accession>
<dbReference type="Pfam" id="PF02466">
    <property type="entry name" value="Tim17"/>
    <property type="match status" value="1"/>
</dbReference>
<dbReference type="PANTHER" id="PTHR13002">
    <property type="entry name" value="C3ORF1 PROTEIN-RELATED"/>
    <property type="match status" value="1"/>
</dbReference>
<proteinExistence type="inferred from homology"/>
<evidence type="ECO:0000313" key="10">
    <source>
        <dbReference type="Ensembl" id="ENSSSCP00025043600.1"/>
    </source>
</evidence>
<evidence type="ECO:0000256" key="5">
    <source>
        <dbReference type="ARBA" id="ARBA00023136"/>
    </source>
</evidence>
<dbReference type="GO" id="GO:0005739">
    <property type="term" value="C:mitochondrion"/>
    <property type="evidence" value="ECO:0007669"/>
    <property type="project" value="GOC"/>
</dbReference>
<reference evidence="10" key="1">
    <citation type="submission" date="2025-08" db="UniProtKB">
        <authorList>
            <consortium name="Ensembl"/>
        </authorList>
    </citation>
    <scope>IDENTIFICATION</scope>
</reference>
<comment type="similarity">
    <text evidence="2">Belongs to the Tim17/Tim22/Tim23 family.</text>
</comment>
<comment type="function">
    <text evidence="6">Chaperone protein involved in the assembly of the mitochondrial NADH:ubiquinone oxidoreductase complex (complex I). Participates in constructing the membrane arm of complex I.</text>
</comment>
<feature type="compositionally biased region" description="Low complexity" evidence="9">
    <location>
        <begin position="51"/>
        <end position="62"/>
    </location>
</feature>
<dbReference type="Proteomes" id="UP000694727">
    <property type="component" value="Unplaced"/>
</dbReference>
<organism evidence="10 11">
    <name type="scientific">Sus scrofa</name>
    <name type="common">Pig</name>
    <dbReference type="NCBI Taxonomy" id="9823"/>
    <lineage>
        <taxon>Eukaryota</taxon>
        <taxon>Metazoa</taxon>
        <taxon>Chordata</taxon>
        <taxon>Craniata</taxon>
        <taxon>Vertebrata</taxon>
        <taxon>Euteleostomi</taxon>
        <taxon>Mammalia</taxon>
        <taxon>Eutheria</taxon>
        <taxon>Laurasiatheria</taxon>
        <taxon>Artiodactyla</taxon>
        <taxon>Suina</taxon>
        <taxon>Suidae</taxon>
        <taxon>Sus</taxon>
    </lineage>
</organism>
<comment type="subcellular location">
    <subcellularLocation>
        <location evidence="1">Membrane</location>
        <topology evidence="1">Multi-pass membrane protein</topology>
    </subcellularLocation>
</comment>
<dbReference type="AlphaFoldDB" id="A0A8D0TG87"/>
<keyword evidence="3" id="KW-0812">Transmembrane</keyword>
<feature type="region of interest" description="Disordered" evidence="9">
    <location>
        <begin position="43"/>
        <end position="62"/>
    </location>
</feature>
<gene>
    <name evidence="10" type="primary">TIMMDC1</name>
</gene>
<dbReference type="PANTHER" id="PTHR13002:SF1">
    <property type="entry name" value="COMPLEX I ASSEMBLY FACTOR TIMMDC1, MITOCHONDRIAL"/>
    <property type="match status" value="1"/>
</dbReference>
<evidence type="ECO:0000256" key="9">
    <source>
        <dbReference type="SAM" id="MobiDB-lite"/>
    </source>
</evidence>
<evidence type="ECO:0000256" key="2">
    <source>
        <dbReference type="ARBA" id="ARBA00008444"/>
    </source>
</evidence>
<dbReference type="InterPro" id="IPR055299">
    <property type="entry name" value="TIMMDC1"/>
</dbReference>
<dbReference type="Ensembl" id="ENSSSCT00025099116.1">
    <property type="protein sequence ID" value="ENSSSCP00025043600.1"/>
    <property type="gene ID" value="ENSSSCG00025072055.1"/>
</dbReference>
<evidence type="ECO:0000256" key="1">
    <source>
        <dbReference type="ARBA" id="ARBA00004141"/>
    </source>
</evidence>
<evidence type="ECO:0000256" key="7">
    <source>
        <dbReference type="ARBA" id="ARBA00040778"/>
    </source>
</evidence>
<evidence type="ECO:0000256" key="8">
    <source>
        <dbReference type="ARBA" id="ARBA00041344"/>
    </source>
</evidence>
<sequence>PTSAHDPVWLPGNCPTQFHWRRRRGPDGAESCYTPPAHFRRVSLPPLRSVPPQTGSASGSGSALAQPSSLCPGWGGTSCLVCPRASKVSEQQRTSKELQDIYKAAISAGIIGWAYGGIPAFIHAKQHYIEQSQAEVYHNQFDAVHSAHRAATRGFIRYGWRWSWRTTLFVTIFNTVNTGLNVYRNKNALSHFVIAGAVTGSLFRINLGLHGLVAGGLIGALLGTPIGSLLMAIQKYCGETVQERKAKDRKALQELKLEERKARLQFTELLPEEIESSLQKNQSKDDAMKIETLLNLPRNPSSTNKQD</sequence>
<keyword evidence="5" id="KW-0472">Membrane</keyword>
<evidence type="ECO:0000313" key="11">
    <source>
        <dbReference type="Proteomes" id="UP000694727"/>
    </source>
</evidence>
<dbReference type="GO" id="GO:0032981">
    <property type="term" value="P:mitochondrial respiratory chain complex I assembly"/>
    <property type="evidence" value="ECO:0007669"/>
    <property type="project" value="InterPro"/>
</dbReference>
<protein>
    <recommendedName>
        <fullName evidence="7">Complex I assembly factor TIMMDC1, mitochondrial</fullName>
    </recommendedName>
    <alternativeName>
        <fullName evidence="8">Translocase of inner mitochondrial membrane domain-containing protein 1</fullName>
    </alternativeName>
</protein>
<evidence type="ECO:0000256" key="4">
    <source>
        <dbReference type="ARBA" id="ARBA00022989"/>
    </source>
</evidence>
<keyword evidence="4" id="KW-1133">Transmembrane helix</keyword>
<evidence type="ECO:0000256" key="3">
    <source>
        <dbReference type="ARBA" id="ARBA00022692"/>
    </source>
</evidence>
<name>A0A8D0TG87_PIG</name>
<dbReference type="GO" id="GO:0016020">
    <property type="term" value="C:membrane"/>
    <property type="evidence" value="ECO:0007669"/>
    <property type="project" value="UniProtKB-SubCell"/>
</dbReference>